<reference evidence="2" key="1">
    <citation type="journal article" date="2020" name="Fungal Divers.">
        <title>Resolving the Mortierellaceae phylogeny through synthesis of multi-gene phylogenetics and phylogenomics.</title>
        <authorList>
            <person name="Vandepol N."/>
            <person name="Liber J."/>
            <person name="Desiro A."/>
            <person name="Na H."/>
            <person name="Kennedy M."/>
            <person name="Barry K."/>
            <person name="Grigoriev I.V."/>
            <person name="Miller A.N."/>
            <person name="O'Donnell K."/>
            <person name="Stajich J.E."/>
            <person name="Bonito G."/>
        </authorList>
    </citation>
    <scope>NUCLEOTIDE SEQUENCE</scope>
    <source>
        <strain evidence="2">NRRL 6426</strain>
    </source>
</reference>
<evidence type="ECO:0000256" key="1">
    <source>
        <dbReference type="SAM" id="MobiDB-lite"/>
    </source>
</evidence>
<keyword evidence="3" id="KW-1185">Reference proteome</keyword>
<dbReference type="OrthoDB" id="411646at2759"/>
<sequence>MSRNEVQEPRNRSNSLSAAWSFLFRGQGSKQQQHHSQHSSQSSSPKHQTIREEDDDDEDKAWGKGITRKVLPQQRRSTSSVHSSPTTSSRTSPTLNPKRMSDIPHHPSALERIAIHNGNINNVLASTHDHNMSLPPLNKANNKRDKICYDRASPVSEEDRQHNSASHPRHPPNGQRTFVDQEGKPALSSTRSGDLSGFLAKEAKGGCGSESADSVANSTADAHRSSSPASTSSVPSSSCPSPPSDVDTIPGPAARPTSKSSKTDGLPSNSASSSAQSASPVGLGLNGISDRKSSEYMQQWATPPLSGPSYFDITPSHNTSPPSSKKSAGYVTKTPGRRTKRTPAHSISSTITNGGTSSRRVSCTLPDSSSQNSASFLDEREVEIDENSFYMHLQKMQERHAAQQEPGWLRTQHALLQAKHRIPSSGQQHLDIKGRKSGFVPGSQPFLSRIHSNSSSPSSSDYGSSPSFHPGLQPQQRQSYSGGSSSQRQQPVHALNCFQPGNVICVPRERTLGGLIFHKTFVETHILTPSPYYRGQFLTLDNRVVEIDKEYVKEISGFAQPRSVKILSEETVYNGSSQKPSRVAK</sequence>
<feature type="compositionally biased region" description="Low complexity" evidence="1">
    <location>
        <begin position="346"/>
        <end position="358"/>
    </location>
</feature>
<comment type="caution">
    <text evidence="2">The sequence shown here is derived from an EMBL/GenBank/DDBJ whole genome shotgun (WGS) entry which is preliminary data.</text>
</comment>
<dbReference type="EMBL" id="JAAAUQ010000059">
    <property type="protein sequence ID" value="KAF9155603.1"/>
    <property type="molecule type" value="Genomic_DNA"/>
</dbReference>
<feature type="compositionally biased region" description="Polar residues" evidence="1">
    <location>
        <begin position="315"/>
        <end position="326"/>
    </location>
</feature>
<feature type="compositionally biased region" description="Low complexity" evidence="1">
    <location>
        <begin position="268"/>
        <end position="279"/>
    </location>
</feature>
<feature type="compositionally biased region" description="Basic and acidic residues" evidence="1">
    <location>
        <begin position="1"/>
        <end position="11"/>
    </location>
</feature>
<dbReference type="AlphaFoldDB" id="A0A9P5VEX0"/>
<feature type="compositionally biased region" description="Polar residues" evidence="1">
    <location>
        <begin position="359"/>
        <end position="375"/>
    </location>
</feature>
<dbReference type="Proteomes" id="UP000748756">
    <property type="component" value="Unassembled WGS sequence"/>
</dbReference>
<accession>A0A9P5VEX0</accession>
<evidence type="ECO:0000313" key="2">
    <source>
        <dbReference type="EMBL" id="KAF9155603.1"/>
    </source>
</evidence>
<feature type="region of interest" description="Disordered" evidence="1">
    <location>
        <begin position="153"/>
        <end position="377"/>
    </location>
</feature>
<evidence type="ECO:0000313" key="3">
    <source>
        <dbReference type="Proteomes" id="UP000748756"/>
    </source>
</evidence>
<feature type="region of interest" description="Disordered" evidence="1">
    <location>
        <begin position="421"/>
        <end position="488"/>
    </location>
</feature>
<protein>
    <submittedName>
        <fullName evidence="2">Uncharacterized protein</fullName>
    </submittedName>
</protein>
<proteinExistence type="predicted"/>
<feature type="compositionally biased region" description="Polar residues" evidence="1">
    <location>
        <begin position="211"/>
        <end position="220"/>
    </location>
</feature>
<feature type="compositionally biased region" description="Low complexity" evidence="1">
    <location>
        <begin position="448"/>
        <end position="488"/>
    </location>
</feature>
<feature type="compositionally biased region" description="Low complexity" evidence="1">
    <location>
        <begin position="75"/>
        <end position="94"/>
    </location>
</feature>
<feature type="compositionally biased region" description="Low complexity" evidence="1">
    <location>
        <begin position="225"/>
        <end position="239"/>
    </location>
</feature>
<feature type="non-terminal residue" evidence="2">
    <location>
        <position position="585"/>
    </location>
</feature>
<organism evidence="2 3">
    <name type="scientific">Linnemannia schmuckeri</name>
    <dbReference type="NCBI Taxonomy" id="64567"/>
    <lineage>
        <taxon>Eukaryota</taxon>
        <taxon>Fungi</taxon>
        <taxon>Fungi incertae sedis</taxon>
        <taxon>Mucoromycota</taxon>
        <taxon>Mortierellomycotina</taxon>
        <taxon>Mortierellomycetes</taxon>
        <taxon>Mortierellales</taxon>
        <taxon>Mortierellaceae</taxon>
        <taxon>Linnemannia</taxon>
    </lineage>
</organism>
<feature type="compositionally biased region" description="Low complexity" evidence="1">
    <location>
        <begin position="38"/>
        <end position="47"/>
    </location>
</feature>
<gene>
    <name evidence="2" type="ORF">BG015_009261</name>
</gene>
<feature type="region of interest" description="Disordered" evidence="1">
    <location>
        <begin position="1"/>
        <end position="104"/>
    </location>
</feature>
<name>A0A9P5VEX0_9FUNG</name>